<name>A0A9N8ZML7_9GLOM</name>
<dbReference type="GO" id="GO:0004842">
    <property type="term" value="F:ubiquitin-protein transferase activity"/>
    <property type="evidence" value="ECO:0007669"/>
    <property type="project" value="InterPro"/>
</dbReference>
<proteinExistence type="predicted"/>
<evidence type="ECO:0000313" key="2">
    <source>
        <dbReference type="Proteomes" id="UP000789405"/>
    </source>
</evidence>
<comment type="caution">
    <text evidence="1">The sequence shown here is derived from an EMBL/GenBank/DDBJ whole genome shotgun (WGS) entry which is preliminary data.</text>
</comment>
<dbReference type="InterPro" id="IPR031248">
    <property type="entry name" value="RNF213"/>
</dbReference>
<dbReference type="GO" id="GO:0016887">
    <property type="term" value="F:ATP hydrolysis activity"/>
    <property type="evidence" value="ECO:0007669"/>
    <property type="project" value="InterPro"/>
</dbReference>
<gene>
    <name evidence="1" type="ORF">DERYTH_LOCUS2886</name>
</gene>
<dbReference type="AlphaFoldDB" id="A0A9N8ZML7"/>
<sequence length="458" mass="52465">MGYIRKLCESQEQPFPWLREIPWGNEENQLFSNPYWLHQDYKNAEDYYYHVYEESKLAKSSFASYLETVQLEKVDPSYLEMMRSGVETISNAASNATEAIQKEEKVAAYLTKEIDTMDVSPKYKEIIKMLLSNSNSLIQFLKDNEVDELLIKSVIVHLLILHASIPSDASPLAAYLHQLQVCENDFILTCPSDVEGVVMNTVASFRNEDGAGSGVTRYRCKCGEIFIVLDCGSFSNPEERAPEKYSISSKCLKCKGVIGYGSIEGEYTRLDAKKITSVEIKHDPGYIVEQISTEKTHNVRMMTPQAYRILHLFVHTLLGASIPSSIASKFFAKNGNNAGDTMEHCLNNIRNDWKILKEIFHCNDEQLALIHSIISSLIKESTSDEWRLDTPEKREEWEDEFSRDHDISNVIIEVQDIRIKMSKDRISETEEEIDDMLSARIQNIIMRNYLDSGERSKM</sequence>
<dbReference type="OrthoDB" id="2377977at2759"/>
<accession>A0A9N8ZML7</accession>
<dbReference type="PANTHER" id="PTHR22605">
    <property type="entry name" value="RZ-TYPE DOMAIN-CONTAINING PROTEIN"/>
    <property type="match status" value="1"/>
</dbReference>
<protein>
    <submittedName>
        <fullName evidence="1">21661_t:CDS:1</fullName>
    </submittedName>
</protein>
<reference evidence="1" key="1">
    <citation type="submission" date="2021-06" db="EMBL/GenBank/DDBJ databases">
        <authorList>
            <person name="Kallberg Y."/>
            <person name="Tangrot J."/>
            <person name="Rosling A."/>
        </authorList>
    </citation>
    <scope>NUCLEOTIDE SEQUENCE</scope>
    <source>
        <strain evidence="1">MA453B</strain>
    </source>
</reference>
<dbReference type="Proteomes" id="UP000789405">
    <property type="component" value="Unassembled WGS sequence"/>
</dbReference>
<keyword evidence="2" id="KW-1185">Reference proteome</keyword>
<dbReference type="PANTHER" id="PTHR22605:SF1">
    <property type="entry name" value="RZ-TYPE DOMAIN-CONTAINING PROTEIN"/>
    <property type="match status" value="1"/>
</dbReference>
<organism evidence="1 2">
    <name type="scientific">Dentiscutata erythropus</name>
    <dbReference type="NCBI Taxonomy" id="1348616"/>
    <lineage>
        <taxon>Eukaryota</taxon>
        <taxon>Fungi</taxon>
        <taxon>Fungi incertae sedis</taxon>
        <taxon>Mucoromycota</taxon>
        <taxon>Glomeromycotina</taxon>
        <taxon>Glomeromycetes</taxon>
        <taxon>Diversisporales</taxon>
        <taxon>Gigasporaceae</taxon>
        <taxon>Dentiscutata</taxon>
    </lineage>
</organism>
<dbReference type="EMBL" id="CAJVPY010000961">
    <property type="protein sequence ID" value="CAG8500690.1"/>
    <property type="molecule type" value="Genomic_DNA"/>
</dbReference>
<evidence type="ECO:0000313" key="1">
    <source>
        <dbReference type="EMBL" id="CAG8500690.1"/>
    </source>
</evidence>